<dbReference type="InterPro" id="IPR019186">
    <property type="entry name" value="Nucleolar_protein_12"/>
</dbReference>
<comment type="similarity">
    <text evidence="2">Belongs to the RRP17 family.</text>
</comment>
<sequence>MAAKPEMRKSHHKNKKNRAHKVNLVFDEAKRRDFLTGFHKRKLQRKKEAREKLELELKNERKRLKTEAKESYKKLVVSSRSIPELETLLQEQYEDDDVTVKIEELSTNNIALQSNWIGANQPKYEKSDCEDEETEEIPGMELTERKKREKVAEQKFNSERDVKRLLKKEATKKVKKSKVFQMKNKIEKQKQKKKSMQLKKQRIKLKEKKSKKIRH</sequence>
<evidence type="ECO:0000256" key="4">
    <source>
        <dbReference type="ARBA" id="ARBA00023054"/>
    </source>
</evidence>
<dbReference type="Pfam" id="PF09805">
    <property type="entry name" value="Nop25"/>
    <property type="match status" value="1"/>
</dbReference>
<evidence type="ECO:0000256" key="3">
    <source>
        <dbReference type="ARBA" id="ARBA00015520"/>
    </source>
</evidence>
<dbReference type="OrthoDB" id="551633at2759"/>
<dbReference type="GO" id="GO:0019843">
    <property type="term" value="F:rRNA binding"/>
    <property type="evidence" value="ECO:0007669"/>
    <property type="project" value="TreeGrafter"/>
</dbReference>
<dbReference type="STRING" id="1661398.A0A482VJX6"/>
<keyword evidence="9" id="KW-1185">Reference proteome</keyword>
<dbReference type="EMBL" id="QDEB01093552">
    <property type="protein sequence ID" value="RZC32906.1"/>
    <property type="molecule type" value="Genomic_DNA"/>
</dbReference>
<reference evidence="8 9" key="1">
    <citation type="submission" date="2017-03" db="EMBL/GenBank/DDBJ databases">
        <title>Genome of the blue death feigning beetle - Asbolus verrucosus.</title>
        <authorList>
            <person name="Rider S.D."/>
        </authorList>
    </citation>
    <scope>NUCLEOTIDE SEQUENCE [LARGE SCALE GENOMIC DNA]</scope>
    <source>
        <strain evidence="8">Butters</strain>
        <tissue evidence="8">Head and leg muscle</tissue>
    </source>
</reference>
<evidence type="ECO:0000313" key="9">
    <source>
        <dbReference type="Proteomes" id="UP000292052"/>
    </source>
</evidence>
<name>A0A482VJX6_ASBVE</name>
<feature type="compositionally biased region" description="Basic residues" evidence="7">
    <location>
        <begin position="9"/>
        <end position="20"/>
    </location>
</feature>
<evidence type="ECO:0000313" key="8">
    <source>
        <dbReference type="EMBL" id="RZC32906.1"/>
    </source>
</evidence>
<feature type="compositionally biased region" description="Basic residues" evidence="7">
    <location>
        <begin position="190"/>
        <end position="215"/>
    </location>
</feature>
<dbReference type="AlphaFoldDB" id="A0A482VJX6"/>
<comment type="caution">
    <text evidence="8">The sequence shown here is derived from an EMBL/GenBank/DDBJ whole genome shotgun (WGS) entry which is preliminary data.</text>
</comment>
<keyword evidence="5" id="KW-0539">Nucleus</keyword>
<feature type="region of interest" description="Disordered" evidence="7">
    <location>
        <begin position="1"/>
        <end position="20"/>
    </location>
</feature>
<organism evidence="8 9">
    <name type="scientific">Asbolus verrucosus</name>
    <name type="common">Desert ironclad beetle</name>
    <dbReference type="NCBI Taxonomy" id="1661398"/>
    <lineage>
        <taxon>Eukaryota</taxon>
        <taxon>Metazoa</taxon>
        <taxon>Ecdysozoa</taxon>
        <taxon>Arthropoda</taxon>
        <taxon>Hexapoda</taxon>
        <taxon>Insecta</taxon>
        <taxon>Pterygota</taxon>
        <taxon>Neoptera</taxon>
        <taxon>Endopterygota</taxon>
        <taxon>Coleoptera</taxon>
        <taxon>Polyphaga</taxon>
        <taxon>Cucujiformia</taxon>
        <taxon>Tenebrionidae</taxon>
        <taxon>Pimeliinae</taxon>
        <taxon>Asbolus</taxon>
    </lineage>
</organism>
<evidence type="ECO:0000256" key="6">
    <source>
        <dbReference type="SAM" id="Coils"/>
    </source>
</evidence>
<evidence type="ECO:0000256" key="5">
    <source>
        <dbReference type="ARBA" id="ARBA00023242"/>
    </source>
</evidence>
<feature type="coiled-coil region" evidence="6">
    <location>
        <begin position="40"/>
        <end position="74"/>
    </location>
</feature>
<evidence type="ECO:0000256" key="2">
    <source>
        <dbReference type="ARBA" id="ARBA00007175"/>
    </source>
</evidence>
<keyword evidence="4 6" id="KW-0175">Coiled coil</keyword>
<dbReference type="PANTHER" id="PTHR14577:SF0">
    <property type="entry name" value="NUCLEOLAR PROTEIN 12"/>
    <property type="match status" value="1"/>
</dbReference>
<evidence type="ECO:0000256" key="1">
    <source>
        <dbReference type="ARBA" id="ARBA00004604"/>
    </source>
</evidence>
<feature type="region of interest" description="Disordered" evidence="7">
    <location>
        <begin position="181"/>
        <end position="215"/>
    </location>
</feature>
<accession>A0A482VJX6</accession>
<proteinExistence type="inferred from homology"/>
<dbReference type="Proteomes" id="UP000292052">
    <property type="component" value="Unassembled WGS sequence"/>
</dbReference>
<dbReference type="GO" id="GO:0005730">
    <property type="term" value="C:nucleolus"/>
    <property type="evidence" value="ECO:0007669"/>
    <property type="project" value="UniProtKB-SubCell"/>
</dbReference>
<dbReference type="PANTHER" id="PTHR14577">
    <property type="entry name" value="NUCLEOLAR PROTEIN 12"/>
    <property type="match status" value="1"/>
</dbReference>
<comment type="subcellular location">
    <subcellularLocation>
        <location evidence="1">Nucleus</location>
        <location evidence="1">Nucleolus</location>
    </subcellularLocation>
</comment>
<protein>
    <recommendedName>
        <fullName evidence="3">Nucleolar protein 12</fullName>
    </recommendedName>
</protein>
<gene>
    <name evidence="8" type="ORF">BDFB_001077</name>
</gene>
<evidence type="ECO:0000256" key="7">
    <source>
        <dbReference type="SAM" id="MobiDB-lite"/>
    </source>
</evidence>